<evidence type="ECO:0000259" key="6">
    <source>
        <dbReference type="PROSITE" id="PS50994"/>
    </source>
</evidence>
<dbReference type="InterPro" id="IPR057670">
    <property type="entry name" value="SH3_retrovirus"/>
</dbReference>
<dbReference type="Gene3D" id="3.30.420.10">
    <property type="entry name" value="Ribonuclease H-like superfamily/Ribonuclease H"/>
    <property type="match status" value="1"/>
</dbReference>
<keyword evidence="2" id="KW-0479">Metal-binding</keyword>
<dbReference type="VEuPathDB" id="FungiDB:H257_03263"/>
<dbReference type="AlphaFoldDB" id="A0A6A4Z7K8"/>
<dbReference type="GO" id="GO:0046872">
    <property type="term" value="F:metal ion binding"/>
    <property type="evidence" value="ECO:0007669"/>
    <property type="project" value="UniProtKB-KW"/>
</dbReference>
<evidence type="ECO:0000256" key="2">
    <source>
        <dbReference type="ARBA" id="ARBA00022723"/>
    </source>
</evidence>
<evidence type="ECO:0000256" key="1">
    <source>
        <dbReference type="ARBA" id="ARBA00022670"/>
    </source>
</evidence>
<dbReference type="InterPro" id="IPR054722">
    <property type="entry name" value="PolX-like_BBD"/>
</dbReference>
<keyword evidence="3" id="KW-0064">Aspartyl protease</keyword>
<feature type="region of interest" description="Disordered" evidence="5">
    <location>
        <begin position="477"/>
        <end position="507"/>
    </location>
</feature>
<dbReference type="Pfam" id="PF22936">
    <property type="entry name" value="Pol_BBD"/>
    <property type="match status" value="1"/>
</dbReference>
<feature type="compositionally biased region" description="Basic residues" evidence="5">
    <location>
        <begin position="640"/>
        <end position="650"/>
    </location>
</feature>
<dbReference type="EMBL" id="VJMI01019945">
    <property type="protein sequence ID" value="KAF0705980.1"/>
    <property type="molecule type" value="Genomic_DNA"/>
</dbReference>
<keyword evidence="1" id="KW-0645">Protease</keyword>
<dbReference type="PANTHER" id="PTHR42648">
    <property type="entry name" value="TRANSPOSASE, PUTATIVE-RELATED"/>
    <property type="match status" value="1"/>
</dbReference>
<protein>
    <recommendedName>
        <fullName evidence="6">Integrase catalytic domain-containing protein</fullName>
    </recommendedName>
</protein>
<keyword evidence="4" id="KW-0378">Hydrolase</keyword>
<dbReference type="GO" id="GO:0003676">
    <property type="term" value="F:nucleic acid binding"/>
    <property type="evidence" value="ECO:0007669"/>
    <property type="project" value="InterPro"/>
</dbReference>
<dbReference type="PROSITE" id="PS50994">
    <property type="entry name" value="INTEGRASE"/>
    <property type="match status" value="1"/>
</dbReference>
<dbReference type="InterPro" id="IPR012337">
    <property type="entry name" value="RNaseH-like_sf"/>
</dbReference>
<dbReference type="InterPro" id="IPR025724">
    <property type="entry name" value="GAG-pre-integrase_dom"/>
</dbReference>
<feature type="region of interest" description="Disordered" evidence="5">
    <location>
        <begin position="627"/>
        <end position="651"/>
    </location>
</feature>
<dbReference type="InterPro" id="IPR043502">
    <property type="entry name" value="DNA/RNA_pol_sf"/>
</dbReference>
<dbReference type="InterPro" id="IPR036397">
    <property type="entry name" value="RNaseH_sf"/>
</dbReference>
<dbReference type="VEuPathDB" id="FungiDB:H257_18612"/>
<evidence type="ECO:0000313" key="7">
    <source>
        <dbReference type="EMBL" id="KAF0705980.1"/>
    </source>
</evidence>
<dbReference type="GO" id="GO:0004190">
    <property type="term" value="F:aspartic-type endopeptidase activity"/>
    <property type="evidence" value="ECO:0007669"/>
    <property type="project" value="UniProtKB-KW"/>
</dbReference>
<name>A0A6A4Z7K8_APHAT</name>
<dbReference type="GO" id="GO:0006508">
    <property type="term" value="P:proteolysis"/>
    <property type="evidence" value="ECO:0007669"/>
    <property type="project" value="UniProtKB-KW"/>
</dbReference>
<dbReference type="Pfam" id="PF25597">
    <property type="entry name" value="SH3_retrovirus"/>
    <property type="match status" value="1"/>
</dbReference>
<evidence type="ECO:0000313" key="8">
    <source>
        <dbReference type="Proteomes" id="UP000469452"/>
    </source>
</evidence>
<proteinExistence type="predicted"/>
<dbReference type="Proteomes" id="UP000469452">
    <property type="component" value="Unassembled WGS sequence"/>
</dbReference>
<dbReference type="SUPFAM" id="SSF56672">
    <property type="entry name" value="DNA/RNA polymerases"/>
    <property type="match status" value="1"/>
</dbReference>
<evidence type="ECO:0000256" key="5">
    <source>
        <dbReference type="SAM" id="MobiDB-lite"/>
    </source>
</evidence>
<dbReference type="InterPro" id="IPR001584">
    <property type="entry name" value="Integrase_cat-core"/>
</dbReference>
<evidence type="ECO:0000256" key="3">
    <source>
        <dbReference type="ARBA" id="ARBA00022750"/>
    </source>
</evidence>
<dbReference type="VEuPathDB" id="FungiDB:H257_16000"/>
<dbReference type="InterPro" id="IPR039537">
    <property type="entry name" value="Retrotran_Ty1/copia-like"/>
</dbReference>
<organism evidence="7 8">
    <name type="scientific">Aphanomyces astaci</name>
    <name type="common">Crayfish plague agent</name>
    <dbReference type="NCBI Taxonomy" id="112090"/>
    <lineage>
        <taxon>Eukaryota</taxon>
        <taxon>Sar</taxon>
        <taxon>Stramenopiles</taxon>
        <taxon>Oomycota</taxon>
        <taxon>Saprolegniomycetes</taxon>
        <taxon>Saprolegniales</taxon>
        <taxon>Verrucalvaceae</taxon>
        <taxon>Aphanomyces</taxon>
    </lineage>
</organism>
<accession>A0A6A4Z7K8</accession>
<comment type="caution">
    <text evidence="7">The sequence shown here is derived from an EMBL/GenBank/DDBJ whole genome shotgun (WGS) entry which is preliminary data.</text>
</comment>
<dbReference type="PANTHER" id="PTHR42648:SF26">
    <property type="entry name" value="INTEGRASE CATALYTIC DOMAIN-CONTAINING PROTEIN"/>
    <property type="match status" value="1"/>
</dbReference>
<dbReference type="SUPFAM" id="SSF53098">
    <property type="entry name" value="Ribonuclease H-like"/>
    <property type="match status" value="1"/>
</dbReference>
<dbReference type="Pfam" id="PF13976">
    <property type="entry name" value="gag_pre-integrs"/>
    <property type="match status" value="1"/>
</dbReference>
<feature type="compositionally biased region" description="Low complexity" evidence="5">
    <location>
        <begin position="536"/>
        <end position="547"/>
    </location>
</feature>
<dbReference type="GO" id="GO:0015074">
    <property type="term" value="P:DNA integration"/>
    <property type="evidence" value="ECO:0007669"/>
    <property type="project" value="InterPro"/>
</dbReference>
<reference evidence="7 8" key="1">
    <citation type="submission" date="2019-06" db="EMBL/GenBank/DDBJ databases">
        <title>Genomics analysis of Aphanomyces spp. identifies a new class of oomycete effector associated with host adaptation.</title>
        <authorList>
            <person name="Gaulin E."/>
        </authorList>
    </citation>
    <scope>NUCLEOTIDE SEQUENCE [LARGE SCALE GENOMIC DNA]</scope>
    <source>
        <strain evidence="7 8">E</strain>
    </source>
</reference>
<dbReference type="InterPro" id="IPR013103">
    <property type="entry name" value="RVT_2"/>
</dbReference>
<feature type="region of interest" description="Disordered" evidence="5">
    <location>
        <begin position="528"/>
        <end position="568"/>
    </location>
</feature>
<gene>
    <name evidence="7" type="ORF">AaE_014302</name>
</gene>
<feature type="non-terminal residue" evidence="7">
    <location>
        <position position="1"/>
    </location>
</feature>
<sequence>SCLWTVDSGASKHSTFKREWFVTYETYSSLAGAADGHPLHVVGRGTVRLYVTGSNGDPLAIYLQDVYHIPELHFNLFSVGRALHMDRHRIVSIDPNVWTLATYDGEFKADYAPHSGLYVIPTLPHLHVHGPATTVLLTKSSAQGTMQWHHRLGHTSHDKLRILRRHSNLFDFRISRQAITAHASCDTCLRSKSKVLPFSKNKLPKTSRPLERVHSDIWGPINIPSISEGRYFVTFIDDFTRYTFVYIMLRRAELYEKYSTFCRDARTRYRSDILELCYHHSPLSELEEIRALQMDNAAEYVKLGKRIHQEYGTRLTYTNAYTPTQNPVAERRMGMIVTIARSMLLHGNLPQFLWGEAVSHAVFVTNILSSTTISGDTPYRLWHQSHLDYDRLRVFGCVAYAHINTPMRANKLSPRGMLCMYIGLPETSRGFKLLNIDTHYVLTSRDVTFVEHQFPLLKSVEEVKRLRTELPHRNCFTVDNPLPQTQPPLPSHLGEATTATTPLPSLGEALYSGSTSPVWQIPVVHDVPGSEATRNSEGSAPSGGSPSPRRHRIDRHEHQSTNIPTPKRHRSLTFSTTEVFPVPCTSFHEKYKLPYSGVCEYDIHLQANIVTYDNPVARDSTSTLVVSSDTTTTPKSVLSSHRRLPHWTRRRQPDGPARLLMSYIEDASSARSISTPEHVLMALKVKAPTEEPSTYAQAMKSSAKAHWHEAMLLELASHEANMSFESATLPPGKSALGMRWVFKIKYDDSATEATRQVARYKARLVIQGHTQVQGVDFEESYSPAVAKGILQLMLTLGAVLNYEIGAIHVITAFFNGEIDCEVYVKHPPGFGTAKHPCDAPRLWFQTLATYLREQGYTQLVKDKCVFTKVMNGRSVYIGVYVDDLVIMAPTKDMMTSIKHGLSARFKMHDLGPLKFILGFHIVRDRSQRTLTMHQSQYATSILKRFSMENSKPSPTPMEVNLKLSESMCPQDETERTYMVDKPYRSVVGSIMYLMNSTRPDLAYVVQQLSQFLTNPGPAHWQAAKRALRYIRGTIDYGLVLGGEHNVTTPLHAFADSDYANCVDIRRCVAGFVTFYCNSAISWVAKRLRSIVLSITEAELMILCTVA</sequence>
<dbReference type="Pfam" id="PF07727">
    <property type="entry name" value="RVT_2"/>
    <property type="match status" value="1"/>
</dbReference>
<feature type="domain" description="Integrase catalytic" evidence="6">
    <location>
        <begin position="205"/>
        <end position="386"/>
    </location>
</feature>
<evidence type="ECO:0000256" key="4">
    <source>
        <dbReference type="ARBA" id="ARBA00022801"/>
    </source>
</evidence>